<dbReference type="InterPro" id="IPR041633">
    <property type="entry name" value="Polbeta"/>
</dbReference>
<dbReference type="EMBL" id="CABHNW010000007">
    <property type="protein sequence ID" value="VUX30520.1"/>
    <property type="molecule type" value="Genomic_DNA"/>
</dbReference>
<dbReference type="RefSeq" id="WP_119239035.1">
    <property type="nucleotide sequence ID" value="NZ_CABHMX010000003.1"/>
</dbReference>
<dbReference type="Proteomes" id="UP000408482">
    <property type="component" value="Unassembled WGS sequence"/>
</dbReference>
<accession>A0A564VDH3</accession>
<dbReference type="GO" id="GO:0016740">
    <property type="term" value="F:transferase activity"/>
    <property type="evidence" value="ECO:0007669"/>
    <property type="project" value="UniProtKB-KW"/>
</dbReference>
<keyword evidence="3" id="KW-1185">Reference proteome</keyword>
<dbReference type="AlphaFoldDB" id="A0A564VDH3"/>
<dbReference type="SUPFAM" id="SSF81301">
    <property type="entry name" value="Nucleotidyltransferase"/>
    <property type="match status" value="1"/>
</dbReference>
<dbReference type="InterPro" id="IPR052930">
    <property type="entry name" value="TA_antitoxin_MntA"/>
</dbReference>
<evidence type="ECO:0000259" key="1">
    <source>
        <dbReference type="Pfam" id="PF18765"/>
    </source>
</evidence>
<dbReference type="Gene3D" id="3.30.460.10">
    <property type="entry name" value="Beta Polymerase, domain 2"/>
    <property type="match status" value="1"/>
</dbReference>
<reference evidence="2 3" key="1">
    <citation type="submission" date="2019-07" db="EMBL/GenBank/DDBJ databases">
        <authorList>
            <person name="Hibberd C M."/>
            <person name="Gehrig L. J."/>
            <person name="Chang H.-W."/>
            <person name="Venkatesh S."/>
        </authorList>
    </citation>
    <scope>NUCLEOTIDE SEQUENCE [LARGE SCALE GENOMIC DNA]</scope>
    <source>
        <strain evidence="2">Blautia_luti_SSTS_Bg7063</strain>
    </source>
</reference>
<sequence length="93" mass="10818">MILEEVFRKIIEICRRNGASKVILFGSRAKETARERSDIDIAVCGVHDMEKLQEEIEDIPTLYTVDLVDLDTCENQLLLEDIEQYGRKIYEEV</sequence>
<keyword evidence="2" id="KW-0808">Transferase</keyword>
<dbReference type="Pfam" id="PF18765">
    <property type="entry name" value="Polbeta"/>
    <property type="match status" value="1"/>
</dbReference>
<dbReference type="PANTHER" id="PTHR43852">
    <property type="entry name" value="NUCLEOTIDYLTRANSFERASE"/>
    <property type="match status" value="1"/>
</dbReference>
<evidence type="ECO:0000313" key="3">
    <source>
        <dbReference type="Proteomes" id="UP000408482"/>
    </source>
</evidence>
<protein>
    <submittedName>
        <fullName evidence="2">Nucleotidyltransferase domain protein</fullName>
    </submittedName>
</protein>
<gene>
    <name evidence="2" type="ORF">RSSSTS7063_02125</name>
</gene>
<proteinExistence type="predicted"/>
<dbReference type="PANTHER" id="PTHR43852:SF2">
    <property type="entry name" value="PROTEIN ADENYLYLTRANSFERASE MNTA"/>
    <property type="match status" value="1"/>
</dbReference>
<dbReference type="InterPro" id="IPR043519">
    <property type="entry name" value="NT_sf"/>
</dbReference>
<name>A0A564VDH3_9FIRM</name>
<evidence type="ECO:0000313" key="2">
    <source>
        <dbReference type="EMBL" id="VUX30520.1"/>
    </source>
</evidence>
<dbReference type="CDD" id="cd05403">
    <property type="entry name" value="NT_KNTase_like"/>
    <property type="match status" value="1"/>
</dbReference>
<organism evidence="2 3">
    <name type="scientific">Blautia luti</name>
    <dbReference type="NCBI Taxonomy" id="89014"/>
    <lineage>
        <taxon>Bacteria</taxon>
        <taxon>Bacillati</taxon>
        <taxon>Bacillota</taxon>
        <taxon>Clostridia</taxon>
        <taxon>Lachnospirales</taxon>
        <taxon>Lachnospiraceae</taxon>
        <taxon>Blautia</taxon>
    </lineage>
</organism>
<feature type="domain" description="Polymerase beta nucleotidyltransferase" evidence="1">
    <location>
        <begin position="9"/>
        <end position="91"/>
    </location>
</feature>